<proteinExistence type="predicted"/>
<dbReference type="EMBL" id="VSRR010066972">
    <property type="protein sequence ID" value="MPC84974.1"/>
    <property type="molecule type" value="Genomic_DNA"/>
</dbReference>
<comment type="caution">
    <text evidence="2">The sequence shown here is derived from an EMBL/GenBank/DDBJ whole genome shotgun (WGS) entry which is preliminary data.</text>
</comment>
<evidence type="ECO:0000313" key="3">
    <source>
        <dbReference type="Proteomes" id="UP000324222"/>
    </source>
</evidence>
<name>A0A5B7IXS5_PORTR</name>
<protein>
    <submittedName>
        <fullName evidence="2">Uncharacterized protein</fullName>
    </submittedName>
</protein>
<evidence type="ECO:0000256" key="1">
    <source>
        <dbReference type="SAM" id="MobiDB-lite"/>
    </source>
</evidence>
<reference evidence="2 3" key="1">
    <citation type="submission" date="2019-05" db="EMBL/GenBank/DDBJ databases">
        <title>Another draft genome of Portunus trituberculatus and its Hox gene families provides insights of decapod evolution.</title>
        <authorList>
            <person name="Jeong J.-H."/>
            <person name="Song I."/>
            <person name="Kim S."/>
            <person name="Choi T."/>
            <person name="Kim D."/>
            <person name="Ryu S."/>
            <person name="Kim W."/>
        </authorList>
    </citation>
    <scope>NUCLEOTIDE SEQUENCE [LARGE SCALE GENOMIC DNA]</scope>
    <source>
        <tissue evidence="2">Muscle</tissue>
    </source>
</reference>
<sequence>MLNEASNSNVMVSAQLRDTPPPLQPPPCLSSTSGAQMAAAATHATIPRTTHCSSLLAARQA</sequence>
<keyword evidence="3" id="KW-1185">Reference proteome</keyword>
<evidence type="ECO:0000313" key="2">
    <source>
        <dbReference type="EMBL" id="MPC84974.1"/>
    </source>
</evidence>
<dbReference type="AlphaFoldDB" id="A0A5B7IXS5"/>
<feature type="compositionally biased region" description="Pro residues" evidence="1">
    <location>
        <begin position="19"/>
        <end position="28"/>
    </location>
</feature>
<feature type="compositionally biased region" description="Polar residues" evidence="1">
    <location>
        <begin position="1"/>
        <end position="12"/>
    </location>
</feature>
<dbReference type="Proteomes" id="UP000324222">
    <property type="component" value="Unassembled WGS sequence"/>
</dbReference>
<organism evidence="2 3">
    <name type="scientific">Portunus trituberculatus</name>
    <name type="common">Swimming crab</name>
    <name type="synonym">Neptunus trituberculatus</name>
    <dbReference type="NCBI Taxonomy" id="210409"/>
    <lineage>
        <taxon>Eukaryota</taxon>
        <taxon>Metazoa</taxon>
        <taxon>Ecdysozoa</taxon>
        <taxon>Arthropoda</taxon>
        <taxon>Crustacea</taxon>
        <taxon>Multicrustacea</taxon>
        <taxon>Malacostraca</taxon>
        <taxon>Eumalacostraca</taxon>
        <taxon>Eucarida</taxon>
        <taxon>Decapoda</taxon>
        <taxon>Pleocyemata</taxon>
        <taxon>Brachyura</taxon>
        <taxon>Eubrachyura</taxon>
        <taxon>Portunoidea</taxon>
        <taxon>Portunidae</taxon>
        <taxon>Portuninae</taxon>
        <taxon>Portunus</taxon>
    </lineage>
</organism>
<feature type="region of interest" description="Disordered" evidence="1">
    <location>
        <begin position="1"/>
        <end position="35"/>
    </location>
</feature>
<accession>A0A5B7IXS5</accession>
<gene>
    <name evidence="2" type="ORF">E2C01_079729</name>
</gene>